<reference evidence="1 2" key="1">
    <citation type="submission" date="2011-01" db="EMBL/GenBank/DDBJ databases">
        <authorList>
            <person name="Muzny D."/>
            <person name="Qin X."/>
            <person name="Deng J."/>
            <person name="Jiang H."/>
            <person name="Liu Y."/>
            <person name="Qu J."/>
            <person name="Song X.-Z."/>
            <person name="Zhang L."/>
            <person name="Thornton R."/>
            <person name="Coyle M."/>
            <person name="Francisco L."/>
            <person name="Jackson L."/>
            <person name="Javaid M."/>
            <person name="Korchina V."/>
            <person name="Kovar C."/>
            <person name="Mata R."/>
            <person name="Mathew T."/>
            <person name="Ngo R."/>
            <person name="Nguyen L."/>
            <person name="Nguyen N."/>
            <person name="Okwuonu G."/>
            <person name="Ongeri F."/>
            <person name="Pham C."/>
            <person name="Simmons D."/>
            <person name="Wilczek-Boney K."/>
            <person name="Hale W."/>
            <person name="Jakkamsetti A."/>
            <person name="Pham P."/>
            <person name="Ruth R."/>
            <person name="San Lucas F."/>
            <person name="Warren J."/>
            <person name="Zhang J."/>
            <person name="Zhao Z."/>
            <person name="Zhou C."/>
            <person name="Zhu D."/>
            <person name="Lee S."/>
            <person name="Bess C."/>
            <person name="Blankenburg K."/>
            <person name="Forbes L."/>
            <person name="Fu Q."/>
            <person name="Gubbala S."/>
            <person name="Hirani K."/>
            <person name="Jayaseelan J.C."/>
            <person name="Lara F."/>
            <person name="Munidasa M."/>
            <person name="Palculict T."/>
            <person name="Patil S."/>
            <person name="Pu L.-L."/>
            <person name="Saada N."/>
            <person name="Tang L."/>
            <person name="Weissenberger G."/>
            <person name="Zhu Y."/>
            <person name="Hemphill L."/>
            <person name="Shang Y."/>
            <person name="Youmans B."/>
            <person name="Ayvaz T."/>
            <person name="Ross M."/>
            <person name="Santibanez J."/>
            <person name="Aqrawi P."/>
            <person name="Gross S."/>
            <person name="Joshi V."/>
            <person name="Fowler G."/>
            <person name="Nazareth L."/>
            <person name="Reid J."/>
            <person name="Worley K."/>
            <person name="Petrosino J."/>
            <person name="Highlander S."/>
            <person name="Gibbs R."/>
        </authorList>
    </citation>
    <scope>NUCLEOTIDE SEQUENCE [LARGE SCALE GENOMIC DNA]</scope>
    <source>
        <strain evidence="1 2">DSM 16608</strain>
    </source>
</reference>
<keyword evidence="2" id="KW-1185">Reference proteome</keyword>
<dbReference type="STRING" id="888743.HMPREF9141_0639"/>
<accession>F0F4X3</accession>
<dbReference type="HOGENOM" id="CLU_2937842_0_0_10"/>
<dbReference type="RefSeq" id="WP_007368175.1">
    <property type="nucleotide sequence ID" value="NZ_GL872283.1"/>
</dbReference>
<dbReference type="EMBL" id="AEWX01000009">
    <property type="protein sequence ID" value="EGC20735.1"/>
    <property type="molecule type" value="Genomic_DNA"/>
</dbReference>
<dbReference type="Proteomes" id="UP000005697">
    <property type="component" value="Unassembled WGS sequence"/>
</dbReference>
<dbReference type="AlphaFoldDB" id="F0F4X3"/>
<sequence length="60" mass="6943">MMKYVIQAKKNPLKKEEVKSYPQAAPTTQVTQVSKLKNLILQLFDNQYLVSGNNCLIRQF</sequence>
<name>F0F4X3_9BACT</name>
<gene>
    <name evidence="1" type="ORF">HMPREF9141_0639</name>
</gene>
<protein>
    <submittedName>
        <fullName evidence="1">Uncharacterized protein</fullName>
    </submittedName>
</protein>
<organism evidence="1 2">
    <name type="scientific">Prevotella multiformis DSM 16608</name>
    <dbReference type="NCBI Taxonomy" id="888743"/>
    <lineage>
        <taxon>Bacteria</taxon>
        <taxon>Pseudomonadati</taxon>
        <taxon>Bacteroidota</taxon>
        <taxon>Bacteroidia</taxon>
        <taxon>Bacteroidales</taxon>
        <taxon>Prevotellaceae</taxon>
        <taxon>Prevotella</taxon>
    </lineage>
</organism>
<evidence type="ECO:0000313" key="1">
    <source>
        <dbReference type="EMBL" id="EGC20735.1"/>
    </source>
</evidence>
<evidence type="ECO:0000313" key="2">
    <source>
        <dbReference type="Proteomes" id="UP000005697"/>
    </source>
</evidence>
<proteinExistence type="predicted"/>
<comment type="caution">
    <text evidence="1">The sequence shown here is derived from an EMBL/GenBank/DDBJ whole genome shotgun (WGS) entry which is preliminary data.</text>
</comment>